<evidence type="ECO:0008006" key="12">
    <source>
        <dbReference type="Google" id="ProtNLM"/>
    </source>
</evidence>
<evidence type="ECO:0000313" key="10">
    <source>
        <dbReference type="EMBL" id="WMV31894.1"/>
    </source>
</evidence>
<feature type="non-terminal residue" evidence="10">
    <location>
        <position position="1"/>
    </location>
</feature>
<dbReference type="EMBL" id="CP133617">
    <property type="protein sequence ID" value="WMV31894.1"/>
    <property type="molecule type" value="Genomic_DNA"/>
</dbReference>
<gene>
    <name evidence="10" type="ORF">MTR67_025279</name>
</gene>
<dbReference type="FunFam" id="1.10.10.10:FF:000322">
    <property type="entry name" value="Probable disease resistance protein At1g63360"/>
    <property type="match status" value="1"/>
</dbReference>
<evidence type="ECO:0000259" key="9">
    <source>
        <dbReference type="Pfam" id="PF23559"/>
    </source>
</evidence>
<dbReference type="FunFam" id="3.40.50.300:FF:001091">
    <property type="entry name" value="Probable disease resistance protein At1g61300"/>
    <property type="match status" value="1"/>
</dbReference>
<dbReference type="InterPro" id="IPR027417">
    <property type="entry name" value="P-loop_NTPase"/>
</dbReference>
<evidence type="ECO:0000256" key="2">
    <source>
        <dbReference type="ARBA" id="ARBA00022614"/>
    </source>
</evidence>
<evidence type="ECO:0000256" key="1">
    <source>
        <dbReference type="ARBA" id="ARBA00008894"/>
    </source>
</evidence>
<feature type="domain" description="NB-ARC" evidence="8">
    <location>
        <begin position="637"/>
        <end position="804"/>
    </location>
</feature>
<accession>A0AAF0R5I6</accession>
<dbReference type="Gene3D" id="1.10.10.10">
    <property type="entry name" value="Winged helix-like DNA-binding domain superfamily/Winged helix DNA-binding domain"/>
    <property type="match status" value="1"/>
</dbReference>
<dbReference type="CDD" id="cd14798">
    <property type="entry name" value="RX-CC_like"/>
    <property type="match status" value="1"/>
</dbReference>
<evidence type="ECO:0000256" key="6">
    <source>
        <dbReference type="ARBA" id="ARBA00022840"/>
    </source>
</evidence>
<sequence>LENLERKSRIMEKRKDNEEANNSLVSFSALRKDVANVLDFMERLKNEEDQKAVDVDLNEKLKLKLTFICTYVQLSYSDFEQFEDIMTRKIQEVENLLQPILDDDGNNFGCKYVLTSLAGNMADCISSHHRSKSDATMMDKQLDFLLLNLYHLSKHRAEKMFPGVTQYEVLQNVCGNVRDFHGLIGNGCIKHEMVENVMLLFPLMAERVGHFLWEDQTDEDSQLSEIVEDDQTDENSQLSELDEDDQTDDNSQLSELDKDDQTDEDKDDQTDEDKDDQTYEDSQLSELNKDDQTYEDSQLSELNEDDQTENAQLSEQDEDDQNDGDSRLFKLAHLLLKIVPTELEVIHICYTNLKASTSAEIGRFIKQLLETSPDILREYLIHLQQHMITVITPSTLGARNIHVMIEFLLIILFDMPKDFIHHDKLFDLLAFVGALIKEVSTLVCDLEDKLRNKESTDETNRATLKLLENIELLKEDLKHVYLKVPDSSQCCFPMSDGPLFMHLLHIHLNDLLDSNAYSISLIREEIELVKEDLEFIRSFFANIEQGLYKDLWAHVVNVAYEAKDVIDSIIFRDNGLLHLIFSLPITIKKIKLIKEEVSDLHEKIPKERGLVVVNSPKKPVESKSLTTDKIIVGFEEETNWIMRTLTSGPADLDVISITGMPGSGKTTLAYKVYKDKSISSHFDLRAWCTVDQEHDEKKLLGTIFNQVSDSDSKLSENIDVADKLRRQLYGKRYLIVLDDVWDTTILDELTRPFPEVKKGSRIILTTREKKVALHGKRYTAPLNLLLLISEECWALLEKRAFGNENCPDELLDVGKEIAENCKGLPLVADLIAGVLSGREKKRTAWLEVQNNLSSFILNSEVEVMKVIELSYDHLPHHLKPCFLYLASFPKDRALTISGLKDLWSAEGLVEQTEMKSVEEVMDVYMDNLIFSSLVILFNEIGEWPSWQLHDLVHDFCLIKAREEKLFGQISPSTPSSSSDLMPRILTIHYKSELLGLNNFVLFDSNKKRHPGKHLYSLTIKGDELNDNVSERFHLRHLRLLIALDLHTSFIMVNDSLLNEICMLNHLRYLSIGTEVKSLPLSFSNLWNLEFLEVFNEEGSTLILLPRIWDLVKLRVLMTTACSFFDLDADESILIAEDKKLENLRIFVGLVLSYSKDTEDIFKRLPNLQVLGFDLKESWDYSTEQYWFPKLDCLTELDHLTVCFESSNTNDSGSSAATNRPWDFHFPSSLKKLSLGSFPLTSDSLSIIARLPNLEELLLYRTIIEGEEWNMGEEDTFENLKYLKLHEMTLSKWEVGEESFPSLEKLKLQGCHELEEIPPILGDISSLKIIKLVESPQLEDSALKIKEYAEDMRGGDELQVVGQKNNSLFK</sequence>
<proteinExistence type="inferred from homology"/>
<dbReference type="Proteomes" id="UP001234989">
    <property type="component" value="Chromosome 6"/>
</dbReference>
<dbReference type="InterPro" id="IPR038005">
    <property type="entry name" value="RX-like_CC"/>
</dbReference>
<protein>
    <recommendedName>
        <fullName evidence="12">NB-ARC domain-containing protein</fullName>
    </recommendedName>
</protein>
<organism evidence="10 11">
    <name type="scientific">Solanum verrucosum</name>
    <dbReference type="NCBI Taxonomy" id="315347"/>
    <lineage>
        <taxon>Eukaryota</taxon>
        <taxon>Viridiplantae</taxon>
        <taxon>Streptophyta</taxon>
        <taxon>Embryophyta</taxon>
        <taxon>Tracheophyta</taxon>
        <taxon>Spermatophyta</taxon>
        <taxon>Magnoliopsida</taxon>
        <taxon>eudicotyledons</taxon>
        <taxon>Gunneridae</taxon>
        <taxon>Pentapetalae</taxon>
        <taxon>asterids</taxon>
        <taxon>lamiids</taxon>
        <taxon>Solanales</taxon>
        <taxon>Solanaceae</taxon>
        <taxon>Solanoideae</taxon>
        <taxon>Solaneae</taxon>
        <taxon>Solanum</taxon>
    </lineage>
</organism>
<dbReference type="GO" id="GO:0005524">
    <property type="term" value="F:ATP binding"/>
    <property type="evidence" value="ECO:0007669"/>
    <property type="project" value="UniProtKB-KW"/>
</dbReference>
<dbReference type="InterPro" id="IPR002182">
    <property type="entry name" value="NB-ARC"/>
</dbReference>
<dbReference type="PANTHER" id="PTHR15140">
    <property type="entry name" value="TUBULIN-SPECIFIC CHAPERONE E"/>
    <property type="match status" value="1"/>
</dbReference>
<dbReference type="InterPro" id="IPR036388">
    <property type="entry name" value="WH-like_DNA-bd_sf"/>
</dbReference>
<keyword evidence="5" id="KW-0611">Plant defense</keyword>
<dbReference type="Pfam" id="PF00931">
    <property type="entry name" value="NB-ARC"/>
    <property type="match status" value="1"/>
</dbReference>
<reference evidence="10" key="1">
    <citation type="submission" date="2023-08" db="EMBL/GenBank/DDBJ databases">
        <title>A de novo genome assembly of Solanum verrucosum Schlechtendal, a Mexican diploid species geographically isolated from the other diploid A-genome species in potato relatives.</title>
        <authorList>
            <person name="Hosaka K."/>
        </authorList>
    </citation>
    <scope>NUCLEOTIDE SEQUENCE</scope>
    <source>
        <tissue evidence="10">Young leaves</tissue>
    </source>
</reference>
<feature type="domain" description="Disease resistance protein winged helix" evidence="9">
    <location>
        <begin position="888"/>
        <end position="955"/>
    </location>
</feature>
<evidence type="ECO:0000256" key="4">
    <source>
        <dbReference type="ARBA" id="ARBA00022741"/>
    </source>
</evidence>
<keyword evidence="4" id="KW-0547">Nucleotide-binding</keyword>
<dbReference type="Pfam" id="PF23559">
    <property type="entry name" value="WHD_DRP"/>
    <property type="match status" value="1"/>
</dbReference>
<dbReference type="InterPro" id="IPR058922">
    <property type="entry name" value="WHD_DRP"/>
</dbReference>
<dbReference type="PRINTS" id="PR00364">
    <property type="entry name" value="DISEASERSIST"/>
</dbReference>
<evidence type="ECO:0000313" key="11">
    <source>
        <dbReference type="Proteomes" id="UP001234989"/>
    </source>
</evidence>
<keyword evidence="3" id="KW-0677">Repeat</keyword>
<keyword evidence="11" id="KW-1185">Reference proteome</keyword>
<keyword evidence="6" id="KW-0067">ATP-binding</keyword>
<evidence type="ECO:0000256" key="5">
    <source>
        <dbReference type="ARBA" id="ARBA00022821"/>
    </source>
</evidence>
<evidence type="ECO:0000256" key="7">
    <source>
        <dbReference type="SAM" id="MobiDB-lite"/>
    </source>
</evidence>
<dbReference type="InterPro" id="IPR032675">
    <property type="entry name" value="LRR_dom_sf"/>
</dbReference>
<feature type="compositionally biased region" description="Acidic residues" evidence="7">
    <location>
        <begin position="257"/>
        <end position="279"/>
    </location>
</feature>
<dbReference type="GO" id="GO:0043531">
    <property type="term" value="F:ADP binding"/>
    <property type="evidence" value="ECO:0007669"/>
    <property type="project" value="InterPro"/>
</dbReference>
<dbReference type="SUPFAM" id="SSF52058">
    <property type="entry name" value="L domain-like"/>
    <property type="match status" value="1"/>
</dbReference>
<comment type="similarity">
    <text evidence="1">Belongs to the disease resistance NB-LRR family.</text>
</comment>
<name>A0AAF0R5I6_SOLVR</name>
<feature type="region of interest" description="Disordered" evidence="7">
    <location>
        <begin position="230"/>
        <end position="324"/>
    </location>
</feature>
<dbReference type="Gene3D" id="3.40.50.300">
    <property type="entry name" value="P-loop containing nucleotide triphosphate hydrolases"/>
    <property type="match status" value="1"/>
</dbReference>
<keyword evidence="2" id="KW-0433">Leucine-rich repeat</keyword>
<dbReference type="PANTHER" id="PTHR15140:SF52">
    <property type="entry name" value="LATE BLIGHT RESISTANCE PROTEIN HOMOLOG R1A-4"/>
    <property type="match status" value="1"/>
</dbReference>
<evidence type="ECO:0000259" key="8">
    <source>
        <dbReference type="Pfam" id="PF00931"/>
    </source>
</evidence>
<dbReference type="Gene3D" id="3.80.10.10">
    <property type="entry name" value="Ribonuclease Inhibitor"/>
    <property type="match status" value="1"/>
</dbReference>
<evidence type="ECO:0000256" key="3">
    <source>
        <dbReference type="ARBA" id="ARBA00022737"/>
    </source>
</evidence>
<dbReference type="GO" id="GO:0051607">
    <property type="term" value="P:defense response to virus"/>
    <property type="evidence" value="ECO:0007669"/>
    <property type="project" value="UniProtKB-ARBA"/>
</dbReference>
<dbReference type="SUPFAM" id="SSF52540">
    <property type="entry name" value="P-loop containing nucleoside triphosphate hydrolases"/>
    <property type="match status" value="1"/>
</dbReference>